<gene>
    <name evidence="1" type="ORF">DP131_01965</name>
</gene>
<sequence>MEHDILSIKSKEFALKIIRLCKIATKEKKEYIISKQLLKSGTSIGANIREAKFAESKKDFASKMSIALKETSETLYWIELLTESDYITPFESKDIKQDCLELLKILQSTVKTSKKAN</sequence>
<dbReference type="GeneID" id="24252591"/>
<accession>A0ABY0EWZ0</accession>
<dbReference type="InterPro" id="IPR012657">
    <property type="entry name" value="23S_rRNA-intervening_sequence"/>
</dbReference>
<dbReference type="SUPFAM" id="SSF158446">
    <property type="entry name" value="IVS-encoded protein-like"/>
    <property type="match status" value="1"/>
</dbReference>
<comment type="caution">
    <text evidence="1">The sequence shown here is derived from an EMBL/GenBank/DDBJ whole genome shotgun (WGS) entry which is preliminary data.</text>
</comment>
<dbReference type="PIRSF" id="PIRSF035652">
    <property type="entry name" value="CHP02436"/>
    <property type="match status" value="1"/>
</dbReference>
<name>A0ABY0EWZ0_CLOTA</name>
<dbReference type="InterPro" id="IPR036583">
    <property type="entry name" value="23S_rRNA_IVS_sf"/>
</dbReference>
<dbReference type="RefSeq" id="WP_011098749.1">
    <property type="nucleotide sequence ID" value="NZ_CASHSW010000014.1"/>
</dbReference>
<organism evidence="1 2">
    <name type="scientific">Clostridium tetani</name>
    <dbReference type="NCBI Taxonomy" id="1513"/>
    <lineage>
        <taxon>Bacteria</taxon>
        <taxon>Bacillati</taxon>
        <taxon>Bacillota</taxon>
        <taxon>Clostridia</taxon>
        <taxon>Eubacteriales</taxon>
        <taxon>Clostridiaceae</taxon>
        <taxon>Clostridium</taxon>
    </lineage>
</organism>
<dbReference type="Gene3D" id="1.20.1440.60">
    <property type="entry name" value="23S rRNA-intervening sequence"/>
    <property type="match status" value="1"/>
</dbReference>
<evidence type="ECO:0000313" key="2">
    <source>
        <dbReference type="Proteomes" id="UP000290273"/>
    </source>
</evidence>
<dbReference type="PANTHER" id="PTHR38471:SF2">
    <property type="entry name" value="FOUR HELIX BUNDLE PROTEIN"/>
    <property type="match status" value="1"/>
</dbReference>
<dbReference type="Proteomes" id="UP000290273">
    <property type="component" value="Unassembled WGS sequence"/>
</dbReference>
<reference evidence="1 2" key="1">
    <citation type="submission" date="2018-06" db="EMBL/GenBank/DDBJ databases">
        <title>Genome conservation of Clostridium tetani.</title>
        <authorList>
            <person name="Bruggemann H."/>
            <person name="Popoff M.R."/>
        </authorList>
    </citation>
    <scope>NUCLEOTIDE SEQUENCE [LARGE SCALE GENOMIC DNA]</scope>
    <source>
        <strain evidence="1 2">63.05</strain>
    </source>
</reference>
<dbReference type="NCBIfam" id="TIGR02436">
    <property type="entry name" value="four helix bundle protein"/>
    <property type="match status" value="1"/>
</dbReference>
<dbReference type="Pfam" id="PF05635">
    <property type="entry name" value="23S_rRNA_IVP"/>
    <property type="match status" value="1"/>
</dbReference>
<protein>
    <submittedName>
        <fullName evidence="1">Four helix bundle protein</fullName>
    </submittedName>
</protein>
<proteinExistence type="predicted"/>
<dbReference type="EMBL" id="QMAU01000012">
    <property type="protein sequence ID" value="RXI58676.1"/>
    <property type="molecule type" value="Genomic_DNA"/>
</dbReference>
<evidence type="ECO:0000313" key="1">
    <source>
        <dbReference type="EMBL" id="RXI58676.1"/>
    </source>
</evidence>
<dbReference type="PANTHER" id="PTHR38471">
    <property type="entry name" value="FOUR HELIX BUNDLE PROTEIN"/>
    <property type="match status" value="1"/>
</dbReference>